<organism evidence="2">
    <name type="scientific">Utricularia reniformis</name>
    <dbReference type="NCBI Taxonomy" id="192314"/>
    <lineage>
        <taxon>Eukaryota</taxon>
        <taxon>Viridiplantae</taxon>
        <taxon>Streptophyta</taxon>
        <taxon>Embryophyta</taxon>
        <taxon>Tracheophyta</taxon>
        <taxon>Spermatophyta</taxon>
        <taxon>Magnoliopsida</taxon>
        <taxon>eudicotyledons</taxon>
        <taxon>Gunneridae</taxon>
        <taxon>Pentapetalae</taxon>
        <taxon>asterids</taxon>
        <taxon>lamiids</taxon>
        <taxon>Lamiales</taxon>
        <taxon>Lentibulariaceae</taxon>
        <taxon>Utricularia</taxon>
    </lineage>
</organism>
<evidence type="ECO:0000256" key="1">
    <source>
        <dbReference type="SAM" id="Phobius"/>
    </source>
</evidence>
<feature type="transmembrane region" description="Helical" evidence="1">
    <location>
        <begin position="34"/>
        <end position="57"/>
    </location>
</feature>
<name>A0A1Y0B1Q6_9LAMI</name>
<reference evidence="2" key="1">
    <citation type="submission" date="2017-03" db="EMBL/GenBank/DDBJ databases">
        <title>The mitochondrial genome of the carnivorous plant Utricularia reniformis (Lentibulariaceae): structure, comparative analysis and evolutionary landmarks.</title>
        <authorList>
            <person name="Silva S.R."/>
            <person name="Alvarenga D.O."/>
            <person name="Michael T.P."/>
            <person name="Miranda V.F.O."/>
            <person name="Varani A.M."/>
        </authorList>
    </citation>
    <scope>NUCLEOTIDE SEQUENCE</scope>
</reference>
<gene>
    <name evidence="2" type="ORF">AEK19_MT1101</name>
</gene>
<keyword evidence="1" id="KW-1133">Transmembrane helix</keyword>
<sequence>MYNGAQLIIELNRESRLQALDFFFTKNDSLNLSVWMRVFMLYYIVFYEMTPITYFYWTFRSLFFLSFSHSSIYTHLFLSTSHESGFEVAPKI</sequence>
<accession>A0A1Y0B1Q6</accession>
<keyword evidence="1" id="KW-0812">Transmembrane</keyword>
<proteinExistence type="predicted"/>
<keyword evidence="1" id="KW-0472">Membrane</keyword>
<protein>
    <submittedName>
        <fullName evidence="2">Uncharacterized protein</fullName>
    </submittedName>
</protein>
<evidence type="ECO:0000313" key="2">
    <source>
        <dbReference type="EMBL" id="ART31321.1"/>
    </source>
</evidence>
<dbReference type="EMBL" id="KY774314">
    <property type="protein sequence ID" value="ART31321.1"/>
    <property type="molecule type" value="Genomic_DNA"/>
</dbReference>
<geneLocation type="mitochondrion" evidence="2"/>
<keyword evidence="2" id="KW-0496">Mitochondrion</keyword>
<dbReference type="AlphaFoldDB" id="A0A1Y0B1Q6"/>